<organism evidence="3 4">
    <name type="scientific">Mizuhopecten yessoensis</name>
    <name type="common">Japanese scallop</name>
    <name type="synonym">Patinopecten yessoensis</name>
    <dbReference type="NCBI Taxonomy" id="6573"/>
    <lineage>
        <taxon>Eukaryota</taxon>
        <taxon>Metazoa</taxon>
        <taxon>Spiralia</taxon>
        <taxon>Lophotrochozoa</taxon>
        <taxon>Mollusca</taxon>
        <taxon>Bivalvia</taxon>
        <taxon>Autobranchia</taxon>
        <taxon>Pteriomorphia</taxon>
        <taxon>Pectinida</taxon>
        <taxon>Pectinoidea</taxon>
        <taxon>Pectinidae</taxon>
        <taxon>Mizuhopecten</taxon>
    </lineage>
</organism>
<dbReference type="Gene3D" id="2.120.10.30">
    <property type="entry name" value="TolB, C-terminal domain"/>
    <property type="match status" value="1"/>
</dbReference>
<protein>
    <submittedName>
        <fullName evidence="3">E3 ubiquitin-protein ligase TRIM33</fullName>
    </submittedName>
</protein>
<dbReference type="EMBL" id="NEDP02005031">
    <property type="protein sequence ID" value="OWF43682.1"/>
    <property type="molecule type" value="Genomic_DNA"/>
</dbReference>
<name>A0A210Q4M3_MIZYE</name>
<dbReference type="AlphaFoldDB" id="A0A210Q4M3"/>
<dbReference type="SUPFAM" id="SSF57845">
    <property type="entry name" value="B-box zinc-binding domain"/>
    <property type="match status" value="1"/>
</dbReference>
<keyword evidence="1" id="KW-0479">Metal-binding</keyword>
<dbReference type="PROSITE" id="PS50119">
    <property type="entry name" value="ZF_BBOX"/>
    <property type="match status" value="2"/>
</dbReference>
<accession>A0A210Q4M3</accession>
<evidence type="ECO:0000256" key="1">
    <source>
        <dbReference type="PROSITE-ProRule" id="PRU00024"/>
    </source>
</evidence>
<keyword evidence="1" id="KW-0863">Zinc-finger</keyword>
<comment type="caution">
    <text evidence="3">The sequence shown here is derived from an EMBL/GenBank/DDBJ whole genome shotgun (WGS) entry which is preliminary data.</text>
</comment>
<keyword evidence="1" id="KW-0862">Zinc</keyword>
<dbReference type="CDD" id="cd19756">
    <property type="entry name" value="Bbox2"/>
    <property type="match status" value="1"/>
</dbReference>
<dbReference type="Proteomes" id="UP000242188">
    <property type="component" value="Unassembled WGS sequence"/>
</dbReference>
<dbReference type="Pfam" id="PF00643">
    <property type="entry name" value="zf-B_box"/>
    <property type="match status" value="1"/>
</dbReference>
<dbReference type="OrthoDB" id="6071517at2759"/>
<dbReference type="PANTHER" id="PTHR25462">
    <property type="entry name" value="BONUS, ISOFORM C-RELATED"/>
    <property type="match status" value="1"/>
</dbReference>
<feature type="domain" description="B box-type" evidence="2">
    <location>
        <begin position="74"/>
        <end position="111"/>
    </location>
</feature>
<dbReference type="SMART" id="SM00336">
    <property type="entry name" value="BBOX"/>
    <property type="match status" value="2"/>
</dbReference>
<proteinExistence type="predicted"/>
<evidence type="ECO:0000313" key="4">
    <source>
        <dbReference type="Proteomes" id="UP000242188"/>
    </source>
</evidence>
<evidence type="ECO:0000259" key="2">
    <source>
        <dbReference type="PROSITE" id="PS50119"/>
    </source>
</evidence>
<dbReference type="InterPro" id="IPR011042">
    <property type="entry name" value="6-blade_b-propeller_TolB-like"/>
</dbReference>
<dbReference type="InterPro" id="IPR000315">
    <property type="entry name" value="Znf_B-box"/>
</dbReference>
<dbReference type="GO" id="GO:0061630">
    <property type="term" value="F:ubiquitin protein ligase activity"/>
    <property type="evidence" value="ECO:0007669"/>
    <property type="project" value="TreeGrafter"/>
</dbReference>
<dbReference type="GO" id="GO:0008270">
    <property type="term" value="F:zinc ion binding"/>
    <property type="evidence" value="ECO:0007669"/>
    <property type="project" value="UniProtKB-KW"/>
</dbReference>
<feature type="domain" description="B box-type" evidence="2">
    <location>
        <begin position="18"/>
        <end position="60"/>
    </location>
</feature>
<dbReference type="GO" id="GO:0005654">
    <property type="term" value="C:nucleoplasm"/>
    <property type="evidence" value="ECO:0007669"/>
    <property type="project" value="TreeGrafter"/>
</dbReference>
<evidence type="ECO:0000313" key="3">
    <source>
        <dbReference type="EMBL" id="OWF43682.1"/>
    </source>
</evidence>
<dbReference type="PANTHER" id="PTHR25462:SF305">
    <property type="entry name" value="RING-TYPE DOMAIN-CONTAINING PROTEIN"/>
    <property type="match status" value="1"/>
</dbReference>
<reference evidence="3 4" key="1">
    <citation type="journal article" date="2017" name="Nat. Ecol. Evol.">
        <title>Scallop genome provides insights into evolution of bilaterian karyotype and development.</title>
        <authorList>
            <person name="Wang S."/>
            <person name="Zhang J."/>
            <person name="Jiao W."/>
            <person name="Li J."/>
            <person name="Xun X."/>
            <person name="Sun Y."/>
            <person name="Guo X."/>
            <person name="Huan P."/>
            <person name="Dong B."/>
            <person name="Zhang L."/>
            <person name="Hu X."/>
            <person name="Sun X."/>
            <person name="Wang J."/>
            <person name="Zhao C."/>
            <person name="Wang Y."/>
            <person name="Wang D."/>
            <person name="Huang X."/>
            <person name="Wang R."/>
            <person name="Lv J."/>
            <person name="Li Y."/>
            <person name="Zhang Z."/>
            <person name="Liu B."/>
            <person name="Lu W."/>
            <person name="Hui Y."/>
            <person name="Liang J."/>
            <person name="Zhou Z."/>
            <person name="Hou R."/>
            <person name="Li X."/>
            <person name="Liu Y."/>
            <person name="Li H."/>
            <person name="Ning X."/>
            <person name="Lin Y."/>
            <person name="Zhao L."/>
            <person name="Xing Q."/>
            <person name="Dou J."/>
            <person name="Li Y."/>
            <person name="Mao J."/>
            <person name="Guo H."/>
            <person name="Dou H."/>
            <person name="Li T."/>
            <person name="Mu C."/>
            <person name="Jiang W."/>
            <person name="Fu Q."/>
            <person name="Fu X."/>
            <person name="Miao Y."/>
            <person name="Liu J."/>
            <person name="Yu Q."/>
            <person name="Li R."/>
            <person name="Liao H."/>
            <person name="Li X."/>
            <person name="Kong Y."/>
            <person name="Jiang Z."/>
            <person name="Chourrout D."/>
            <person name="Li R."/>
            <person name="Bao Z."/>
        </authorList>
    </citation>
    <scope>NUCLEOTIDE SEQUENCE [LARGE SCALE GENOMIC DNA]</scope>
    <source>
        <strain evidence="3 4">PY_sf001</strain>
    </source>
</reference>
<dbReference type="SUPFAM" id="SSF101898">
    <property type="entry name" value="NHL repeat"/>
    <property type="match status" value="1"/>
</dbReference>
<sequence length="549" mass="62439">MASKLSSRCAKVDVPDTCAFCESIQDIDWYCNDCQEALCSKCKDGHLRCKKTRNDEVVPIREANKLGEAVLPEVCKTHRGKACDLYCSDCNIVMCAMCFTEKHKQHTFKNIEEEIGSQKQYMRDQLKILKTKLYHFDHDLSKRQGVSKSFKDSVDAVRETVQTQRLKLKAEVDSIADTILVELSSLIEEEEKSHNQYCQSHERKIEDINQLIRDVEQNTEQMSCTSLFELTGRLRTTIPLYNVATKSVLPRPPHFVAGKFDQYKLKNMVGYIQVGGLKKEVDSKKIHQISTFRVPRMQQINSICPIDDYNAWMSVNASKELFKVNKFGKVIESVKLDFTPWCLTVTSTEELLITCNGGSPLIHKLSKDRHVAIFTDISPLMALSISVSDNDEVFVTTDTTTIQVLNMSGERIRQLSCRGDGRSIVCMTTGDIAITTGTSMYHCNNVYHCKEMIVINKTDQVIQNWSGELDIGPKLEKTRQCDIARDRYDRVFVPDYNTNQVYVFSGNERKAKCLLDKKHGVIHPLAVCVDRCGHVWIGCNNGTVHVMQL</sequence>
<keyword evidence="4" id="KW-1185">Reference proteome</keyword>
<dbReference type="Gene3D" id="3.30.160.60">
    <property type="entry name" value="Classic Zinc Finger"/>
    <property type="match status" value="1"/>
</dbReference>
<gene>
    <name evidence="3" type="ORF">KP79_PYT16763</name>
</gene>
<dbReference type="InterPro" id="IPR047153">
    <property type="entry name" value="TRIM45/56/19-like"/>
</dbReference>